<feature type="signal peptide" evidence="1">
    <location>
        <begin position="1"/>
        <end position="19"/>
    </location>
</feature>
<dbReference type="AlphaFoldDB" id="S7ZKX0"/>
<gene>
    <name evidence="2" type="ORF">PDE_04260</name>
</gene>
<dbReference type="HOGENOM" id="CLU_162128_0_0_1"/>
<evidence type="ECO:0000256" key="1">
    <source>
        <dbReference type="SAM" id="SignalP"/>
    </source>
</evidence>
<reference evidence="2 3" key="1">
    <citation type="journal article" date="2013" name="PLoS ONE">
        <title>Genomic and secretomic analyses reveal unique features of the lignocellulolytic enzyme system of Penicillium decumbens.</title>
        <authorList>
            <person name="Liu G."/>
            <person name="Zhang L."/>
            <person name="Wei X."/>
            <person name="Zou G."/>
            <person name="Qin Y."/>
            <person name="Ma L."/>
            <person name="Li J."/>
            <person name="Zheng H."/>
            <person name="Wang S."/>
            <person name="Wang C."/>
            <person name="Xun L."/>
            <person name="Zhao G.-P."/>
            <person name="Zhou Z."/>
            <person name="Qu Y."/>
        </authorList>
    </citation>
    <scope>NUCLEOTIDE SEQUENCE [LARGE SCALE GENOMIC DNA]</scope>
    <source>
        <strain evidence="3">114-2 / CGMCC 5302</strain>
    </source>
</reference>
<keyword evidence="3" id="KW-1185">Reference proteome</keyword>
<dbReference type="PhylomeDB" id="S7ZKX0"/>
<dbReference type="OrthoDB" id="4291851at2759"/>
<organism evidence="2 3">
    <name type="scientific">Penicillium oxalicum (strain 114-2 / CGMCC 5302)</name>
    <name type="common">Penicillium decumbens</name>
    <dbReference type="NCBI Taxonomy" id="933388"/>
    <lineage>
        <taxon>Eukaryota</taxon>
        <taxon>Fungi</taxon>
        <taxon>Dikarya</taxon>
        <taxon>Ascomycota</taxon>
        <taxon>Pezizomycotina</taxon>
        <taxon>Eurotiomycetes</taxon>
        <taxon>Eurotiomycetidae</taxon>
        <taxon>Eurotiales</taxon>
        <taxon>Aspergillaceae</taxon>
        <taxon>Penicillium</taxon>
    </lineage>
</organism>
<protein>
    <submittedName>
        <fullName evidence="2">Uncharacterized protein</fullName>
    </submittedName>
</protein>
<sequence>MYGLKYLSVLSLMLLAVTAKEAAQKTTVGIETEEKSFGKSVPLDDCEEIDEDEVFTISVQKHCRVFTGSACTGRNTLLTPGDHSNKEPVPIISIYCHSKRPF</sequence>
<keyword evidence="1" id="KW-0732">Signal</keyword>
<dbReference type="eggNOG" id="ENOG502RPNP">
    <property type="taxonomic scope" value="Eukaryota"/>
</dbReference>
<dbReference type="EMBL" id="KB644411">
    <property type="protein sequence ID" value="EPS29311.1"/>
    <property type="molecule type" value="Genomic_DNA"/>
</dbReference>
<dbReference type="Proteomes" id="UP000019376">
    <property type="component" value="Unassembled WGS sequence"/>
</dbReference>
<evidence type="ECO:0000313" key="3">
    <source>
        <dbReference type="Proteomes" id="UP000019376"/>
    </source>
</evidence>
<name>S7ZKX0_PENO1</name>
<accession>S7ZKX0</accession>
<feature type="chain" id="PRO_5004548041" evidence="1">
    <location>
        <begin position="20"/>
        <end position="102"/>
    </location>
</feature>
<evidence type="ECO:0000313" key="2">
    <source>
        <dbReference type="EMBL" id="EPS29311.1"/>
    </source>
</evidence>
<proteinExistence type="predicted"/>